<keyword evidence="3" id="KW-1185">Reference proteome</keyword>
<feature type="region of interest" description="Disordered" evidence="1">
    <location>
        <begin position="1"/>
        <end position="118"/>
    </location>
</feature>
<dbReference type="EMBL" id="CABFPH010000006">
    <property type="protein sequence ID" value="VUD70179.1"/>
    <property type="molecule type" value="Genomic_DNA"/>
</dbReference>
<accession>A0A509E9J6</accession>
<dbReference type="Proteomes" id="UP000410984">
    <property type="component" value="Unassembled WGS sequence"/>
</dbReference>
<evidence type="ECO:0000313" key="2">
    <source>
        <dbReference type="EMBL" id="VUD70179.1"/>
    </source>
</evidence>
<evidence type="ECO:0000256" key="1">
    <source>
        <dbReference type="SAM" id="MobiDB-lite"/>
    </source>
</evidence>
<feature type="compositionally biased region" description="Basic and acidic residues" evidence="1">
    <location>
        <begin position="76"/>
        <end position="102"/>
    </location>
</feature>
<name>A0A509E9J6_9HYPH</name>
<feature type="compositionally biased region" description="Low complexity" evidence="1">
    <location>
        <begin position="9"/>
        <end position="18"/>
    </location>
</feature>
<dbReference type="AlphaFoldDB" id="A0A509E9J6"/>
<gene>
    <name evidence="2" type="ORF">MET9862_00742</name>
</gene>
<sequence length="258" mass="28099">MAGRCTIPATGTRTGTATEGSSFRVGLRRDPNIRPRPSSVPLGRLDVRRAGPRHVSPGSGRVAERTPRPSQPRPGETCRDCGCGRRDGSRRGVEPVDRRDDGAGTSRHGTSPFPVRPNSAERISRMIFRSGSKPVDRRPGSNMRRRPFRFGKSVPTSLVGLVDLWCQGLGASPSSAHRDLAVTARCVGGTINLWTDLGPDARQAVELAIEASERFERDRGTPAGCRSHLAARQQIHRMCDCLHVAAPSAYARRLNLPW</sequence>
<proteinExistence type="predicted"/>
<reference evidence="2 3" key="1">
    <citation type="submission" date="2019-06" db="EMBL/GenBank/DDBJ databases">
        <authorList>
            <person name="Rodrigo-Torres L."/>
            <person name="Arahal R. D."/>
            <person name="Lucena T."/>
        </authorList>
    </citation>
    <scope>NUCLEOTIDE SEQUENCE [LARGE SCALE GENOMIC DNA]</scope>
    <source>
        <strain evidence="2 3">SB0023/3</strain>
    </source>
</reference>
<protein>
    <submittedName>
        <fullName evidence="2">Uncharacterized protein</fullName>
    </submittedName>
</protein>
<evidence type="ECO:0000313" key="3">
    <source>
        <dbReference type="Proteomes" id="UP000410984"/>
    </source>
</evidence>
<organism evidence="2 3">
    <name type="scientific">Methylobacterium symbioticum</name>
    <dbReference type="NCBI Taxonomy" id="2584084"/>
    <lineage>
        <taxon>Bacteria</taxon>
        <taxon>Pseudomonadati</taxon>
        <taxon>Pseudomonadota</taxon>
        <taxon>Alphaproteobacteria</taxon>
        <taxon>Hyphomicrobiales</taxon>
        <taxon>Methylobacteriaceae</taxon>
        <taxon>Methylobacterium</taxon>
    </lineage>
</organism>